<dbReference type="Proteomes" id="UP000269945">
    <property type="component" value="Unassembled WGS sequence"/>
</dbReference>
<protein>
    <submittedName>
        <fullName evidence="2">Uncharacterized protein</fullName>
    </submittedName>
</protein>
<name>A0A9X9PXM5_GULGU</name>
<sequence length="34" mass="3623">MPAWPLGPGPRHTPSGPGWPLLGGRARMRAWTTG</sequence>
<feature type="region of interest" description="Disordered" evidence="1">
    <location>
        <begin position="1"/>
        <end position="34"/>
    </location>
</feature>
<keyword evidence="3" id="KW-1185">Reference proteome</keyword>
<evidence type="ECO:0000313" key="2">
    <source>
        <dbReference type="EMBL" id="VCW76500.1"/>
    </source>
</evidence>
<dbReference type="AlphaFoldDB" id="A0A9X9PXM5"/>
<evidence type="ECO:0000313" key="3">
    <source>
        <dbReference type="Proteomes" id="UP000269945"/>
    </source>
</evidence>
<proteinExistence type="predicted"/>
<accession>A0A9X9PXM5</accession>
<evidence type="ECO:0000256" key="1">
    <source>
        <dbReference type="SAM" id="MobiDB-lite"/>
    </source>
</evidence>
<comment type="caution">
    <text evidence="2">The sequence shown here is derived from an EMBL/GenBank/DDBJ whole genome shotgun (WGS) entry which is preliminary data.</text>
</comment>
<gene>
    <name evidence="2" type="ORF">BN2614_LOCUS2</name>
</gene>
<organism evidence="2 3">
    <name type="scientific">Gulo gulo</name>
    <name type="common">Wolverine</name>
    <name type="synonym">Gluton</name>
    <dbReference type="NCBI Taxonomy" id="48420"/>
    <lineage>
        <taxon>Eukaryota</taxon>
        <taxon>Metazoa</taxon>
        <taxon>Chordata</taxon>
        <taxon>Craniata</taxon>
        <taxon>Vertebrata</taxon>
        <taxon>Euteleostomi</taxon>
        <taxon>Mammalia</taxon>
        <taxon>Eutheria</taxon>
        <taxon>Laurasiatheria</taxon>
        <taxon>Carnivora</taxon>
        <taxon>Caniformia</taxon>
        <taxon>Musteloidea</taxon>
        <taxon>Mustelidae</taxon>
        <taxon>Guloninae</taxon>
        <taxon>Gulo</taxon>
    </lineage>
</organism>
<dbReference type="EMBL" id="CYRY02007461">
    <property type="protein sequence ID" value="VCW76500.1"/>
    <property type="molecule type" value="Genomic_DNA"/>
</dbReference>
<reference evidence="2 3" key="1">
    <citation type="submission" date="2018-10" db="EMBL/GenBank/DDBJ databases">
        <authorList>
            <person name="Ekblom R."/>
            <person name="Jareborg N."/>
        </authorList>
    </citation>
    <scope>NUCLEOTIDE SEQUENCE [LARGE SCALE GENOMIC DNA]</scope>
    <source>
        <tissue evidence="2">Muscle</tissue>
    </source>
</reference>